<protein>
    <submittedName>
        <fullName evidence="2">Uncharacterized protein</fullName>
    </submittedName>
</protein>
<sequence>MSGPTPDMASGTLRVTDERQRKMVFSKQETWGGPTCWRAAR</sequence>
<accession>A0A1Z1W6N4</accession>
<dbReference type="KEGG" id="salf:SMD44_01440"/>
<dbReference type="Proteomes" id="UP000195880">
    <property type="component" value="Chromosome"/>
</dbReference>
<dbReference type="EMBL" id="CP021748">
    <property type="protein sequence ID" value="ARX82039.1"/>
    <property type="molecule type" value="Genomic_DNA"/>
</dbReference>
<dbReference type="AlphaFoldDB" id="A0A1Z1W6N4"/>
<name>A0A1Z1W6N4_9ACTN</name>
<gene>
    <name evidence="2" type="ORF">SMD44_01440</name>
</gene>
<evidence type="ECO:0000313" key="3">
    <source>
        <dbReference type="Proteomes" id="UP000195880"/>
    </source>
</evidence>
<evidence type="ECO:0000256" key="1">
    <source>
        <dbReference type="SAM" id="MobiDB-lite"/>
    </source>
</evidence>
<keyword evidence="3" id="KW-1185">Reference proteome</keyword>
<reference evidence="2 3" key="1">
    <citation type="submission" date="2017-05" db="EMBL/GenBank/DDBJ databases">
        <title>Streptomyces alboflavus Genome sequencing and assembly.</title>
        <authorList>
            <person name="Wang Y."/>
            <person name="Du B."/>
            <person name="Ding Y."/>
            <person name="Liu H."/>
            <person name="Hou Q."/>
            <person name="Liu K."/>
            <person name="Wang C."/>
            <person name="Yao L."/>
        </authorList>
    </citation>
    <scope>NUCLEOTIDE SEQUENCE [LARGE SCALE GENOMIC DNA]</scope>
    <source>
        <strain evidence="2 3">MDJK44</strain>
    </source>
</reference>
<feature type="region of interest" description="Disordered" evidence="1">
    <location>
        <begin position="1"/>
        <end position="20"/>
    </location>
</feature>
<proteinExistence type="predicted"/>
<evidence type="ECO:0000313" key="2">
    <source>
        <dbReference type="EMBL" id="ARX82039.1"/>
    </source>
</evidence>
<organism evidence="2 3">
    <name type="scientific">Streptomyces alboflavus</name>
    <dbReference type="NCBI Taxonomy" id="67267"/>
    <lineage>
        <taxon>Bacteria</taxon>
        <taxon>Bacillati</taxon>
        <taxon>Actinomycetota</taxon>
        <taxon>Actinomycetes</taxon>
        <taxon>Kitasatosporales</taxon>
        <taxon>Streptomycetaceae</taxon>
        <taxon>Streptomyces</taxon>
    </lineage>
</organism>